<dbReference type="AlphaFoldDB" id="A0AAD5M112"/>
<comment type="caution">
    <text evidence="2">The sequence shown here is derived from an EMBL/GenBank/DDBJ whole genome shotgun (WGS) entry which is preliminary data.</text>
</comment>
<keyword evidence="1" id="KW-0472">Membrane</keyword>
<feature type="transmembrane region" description="Helical" evidence="1">
    <location>
        <begin position="12"/>
        <end position="31"/>
    </location>
</feature>
<evidence type="ECO:0000313" key="3">
    <source>
        <dbReference type="Proteomes" id="UP001209570"/>
    </source>
</evidence>
<evidence type="ECO:0000313" key="2">
    <source>
        <dbReference type="EMBL" id="KAJ0399164.1"/>
    </source>
</evidence>
<dbReference type="Proteomes" id="UP001209570">
    <property type="component" value="Unassembled WGS sequence"/>
</dbReference>
<gene>
    <name evidence="2" type="ORF">P43SY_007313</name>
</gene>
<reference evidence="2" key="1">
    <citation type="submission" date="2021-12" db="EMBL/GenBank/DDBJ databases">
        <title>Prjna785345.</title>
        <authorList>
            <person name="Rujirawat T."/>
            <person name="Krajaejun T."/>
        </authorList>
    </citation>
    <scope>NUCLEOTIDE SEQUENCE</scope>
    <source>
        <strain evidence="2">Pi057C3</strain>
    </source>
</reference>
<keyword evidence="1" id="KW-0812">Transmembrane</keyword>
<sequence length="266" mass="30150">MKRRAIALVLDGILDLLTATGVPALIMLSFYKDYDFELGGFPAELCEHAGEMAQVAKEWNELDPMYTRRILVTHCPVLEVPPELQGFSNMIGMKMYNNTISRWEFDAAITGTHHPNLVAVVLGRVNTTPKTLPPGLLSPDFPRQLTDLSLSFSNLEAFPDEIYLMGSNMTYLPKWVDVYLAKPRTQWYVAPLDLSMTPFCDALTELRAGTRSQFPEEWTRGVPTDQISNYMFLRSENVTALDGLIECASQWIIYFPTEDEDRRNGL</sequence>
<keyword evidence="3" id="KW-1185">Reference proteome</keyword>
<keyword evidence="1" id="KW-1133">Transmembrane helix</keyword>
<accession>A0AAD5M112</accession>
<name>A0AAD5M112_PYTIN</name>
<proteinExistence type="predicted"/>
<organism evidence="2 3">
    <name type="scientific">Pythium insidiosum</name>
    <name type="common">Pythiosis disease agent</name>
    <dbReference type="NCBI Taxonomy" id="114742"/>
    <lineage>
        <taxon>Eukaryota</taxon>
        <taxon>Sar</taxon>
        <taxon>Stramenopiles</taxon>
        <taxon>Oomycota</taxon>
        <taxon>Peronosporomycetes</taxon>
        <taxon>Pythiales</taxon>
        <taxon>Pythiaceae</taxon>
        <taxon>Pythium</taxon>
    </lineage>
</organism>
<dbReference type="EMBL" id="JAKCXM010000192">
    <property type="protein sequence ID" value="KAJ0399164.1"/>
    <property type="molecule type" value="Genomic_DNA"/>
</dbReference>
<protein>
    <submittedName>
        <fullName evidence="2">Uncharacterized protein</fullName>
    </submittedName>
</protein>
<evidence type="ECO:0000256" key="1">
    <source>
        <dbReference type="SAM" id="Phobius"/>
    </source>
</evidence>